<proteinExistence type="predicted"/>
<keyword evidence="2" id="KW-1185">Reference proteome</keyword>
<dbReference type="Proteomes" id="UP000001038">
    <property type="component" value="Chromosome 6"/>
</dbReference>
<dbReference type="InParanoid" id="A0A3B3HJR8"/>
<evidence type="ECO:0000313" key="2">
    <source>
        <dbReference type="Proteomes" id="UP000001038"/>
    </source>
</evidence>
<name>A0A3B3HJR8_ORYLA</name>
<reference evidence="1" key="3">
    <citation type="submission" date="2025-09" db="UniProtKB">
        <authorList>
            <consortium name="Ensembl"/>
        </authorList>
    </citation>
    <scope>IDENTIFICATION</scope>
    <source>
        <strain evidence="1">Hd-rR</strain>
    </source>
</reference>
<reference evidence="1 2" key="1">
    <citation type="journal article" date="2007" name="Nature">
        <title>The medaka draft genome and insights into vertebrate genome evolution.</title>
        <authorList>
            <person name="Kasahara M."/>
            <person name="Naruse K."/>
            <person name="Sasaki S."/>
            <person name="Nakatani Y."/>
            <person name="Qu W."/>
            <person name="Ahsan B."/>
            <person name="Yamada T."/>
            <person name="Nagayasu Y."/>
            <person name="Doi K."/>
            <person name="Kasai Y."/>
            <person name="Jindo T."/>
            <person name="Kobayashi D."/>
            <person name="Shimada A."/>
            <person name="Toyoda A."/>
            <person name="Kuroki Y."/>
            <person name="Fujiyama A."/>
            <person name="Sasaki T."/>
            <person name="Shimizu A."/>
            <person name="Asakawa S."/>
            <person name="Shimizu N."/>
            <person name="Hashimoto S."/>
            <person name="Yang J."/>
            <person name="Lee Y."/>
            <person name="Matsushima K."/>
            <person name="Sugano S."/>
            <person name="Sakaizumi M."/>
            <person name="Narita T."/>
            <person name="Ohishi K."/>
            <person name="Haga S."/>
            <person name="Ohta F."/>
            <person name="Nomoto H."/>
            <person name="Nogata K."/>
            <person name="Morishita T."/>
            <person name="Endo T."/>
            <person name="Shin-I T."/>
            <person name="Takeda H."/>
            <person name="Morishita S."/>
            <person name="Kohara Y."/>
        </authorList>
    </citation>
    <scope>NUCLEOTIDE SEQUENCE [LARGE SCALE GENOMIC DNA]</scope>
    <source>
        <strain evidence="1 2">Hd-rR</strain>
    </source>
</reference>
<sequence>NKQKVKEAMVWECLFYVIRICIHSLRPKPLISKSTEIQIFTKLFIVKSYINTDAYIKSYHANNDICLPLSEGLNVIHLSFLMCCCDAQTYRLDETIQVVHLKRVWVHMIEVFKLFQQSLVVHGLACTDTNMSLNTS</sequence>
<accession>A0A3B3HJR8</accession>
<protein>
    <submittedName>
        <fullName evidence="1">Uncharacterized protein</fullName>
    </submittedName>
</protein>
<dbReference type="Ensembl" id="ENSORLT00000028417.1">
    <property type="protein sequence ID" value="ENSORLP00000031968.1"/>
    <property type="gene ID" value="ENSORLG00000023056.1"/>
</dbReference>
<dbReference type="AlphaFoldDB" id="A0A3B3HJR8"/>
<evidence type="ECO:0000313" key="1">
    <source>
        <dbReference type="Ensembl" id="ENSORLP00000031968.1"/>
    </source>
</evidence>
<reference evidence="1" key="2">
    <citation type="submission" date="2025-08" db="UniProtKB">
        <authorList>
            <consortium name="Ensembl"/>
        </authorList>
    </citation>
    <scope>IDENTIFICATION</scope>
    <source>
        <strain evidence="1">Hd-rR</strain>
    </source>
</reference>
<dbReference type="Bgee" id="ENSORLG00000023056">
    <property type="expression patterns" value="Expressed in liver and 4 other cell types or tissues"/>
</dbReference>
<organism evidence="1 2">
    <name type="scientific">Oryzias latipes</name>
    <name type="common">Japanese rice fish</name>
    <name type="synonym">Japanese killifish</name>
    <dbReference type="NCBI Taxonomy" id="8090"/>
    <lineage>
        <taxon>Eukaryota</taxon>
        <taxon>Metazoa</taxon>
        <taxon>Chordata</taxon>
        <taxon>Craniata</taxon>
        <taxon>Vertebrata</taxon>
        <taxon>Euteleostomi</taxon>
        <taxon>Actinopterygii</taxon>
        <taxon>Neopterygii</taxon>
        <taxon>Teleostei</taxon>
        <taxon>Neoteleostei</taxon>
        <taxon>Acanthomorphata</taxon>
        <taxon>Ovalentaria</taxon>
        <taxon>Atherinomorphae</taxon>
        <taxon>Beloniformes</taxon>
        <taxon>Adrianichthyidae</taxon>
        <taxon>Oryziinae</taxon>
        <taxon>Oryzias</taxon>
    </lineage>
</organism>